<dbReference type="InterPro" id="IPR014347">
    <property type="entry name" value="Tautomerase/MIF_sf"/>
</dbReference>
<dbReference type="AlphaFoldDB" id="A0A7X5BVD3"/>
<dbReference type="EMBL" id="JAAAMU010000002">
    <property type="protein sequence ID" value="NBC68283.1"/>
    <property type="molecule type" value="Genomic_DNA"/>
</dbReference>
<evidence type="ECO:0000313" key="2">
    <source>
        <dbReference type="Proteomes" id="UP000558113"/>
    </source>
</evidence>
<dbReference type="RefSeq" id="WP_161694933.1">
    <property type="nucleotide sequence ID" value="NZ_JAAAMU010000002.1"/>
</dbReference>
<reference evidence="1 2" key="1">
    <citation type="submission" date="2020-01" db="EMBL/GenBank/DDBJ databases">
        <title>Paenibacillus soybeanensis sp. nov. isolated from the nodules of soybean (Glycine max(L.) Merr).</title>
        <authorList>
            <person name="Wang H."/>
        </authorList>
    </citation>
    <scope>NUCLEOTIDE SEQUENCE [LARGE SCALE GENOMIC DNA]</scope>
    <source>
        <strain evidence="1 2">DSM 23054</strain>
    </source>
</reference>
<keyword evidence="2" id="KW-1185">Reference proteome</keyword>
<dbReference type="SUPFAM" id="SSF55331">
    <property type="entry name" value="Tautomerase/MIF"/>
    <property type="match status" value="1"/>
</dbReference>
<dbReference type="InterPro" id="IPR015017">
    <property type="entry name" value="DUF1904"/>
</dbReference>
<organism evidence="1 2">
    <name type="scientific">Paenibacillus sacheonensis</name>
    <dbReference type="NCBI Taxonomy" id="742054"/>
    <lineage>
        <taxon>Bacteria</taxon>
        <taxon>Bacillati</taxon>
        <taxon>Bacillota</taxon>
        <taxon>Bacilli</taxon>
        <taxon>Bacillales</taxon>
        <taxon>Paenibacillaceae</taxon>
        <taxon>Paenibacillus</taxon>
    </lineage>
</organism>
<evidence type="ECO:0000313" key="1">
    <source>
        <dbReference type="EMBL" id="NBC68283.1"/>
    </source>
</evidence>
<comment type="caution">
    <text evidence="1">The sequence shown here is derived from an EMBL/GenBank/DDBJ whole genome shotgun (WGS) entry which is preliminary data.</text>
</comment>
<sequence>MPFLRFKGFSAAFLKQIAPPLVEEFAALVSIPKEIVKIELLDIQVITNTPRSLEILMFQRTQELHDAIASKLNRMLTEFGCENVHIFFIILNPALYYKEGKPLRSQPLPV</sequence>
<dbReference type="Gene3D" id="3.30.429.10">
    <property type="entry name" value="Macrophage Migration Inhibitory Factor"/>
    <property type="match status" value="1"/>
</dbReference>
<protein>
    <submittedName>
        <fullName evidence="1">DUF1904 family protein</fullName>
    </submittedName>
</protein>
<name>A0A7X5BVD3_9BACL</name>
<proteinExistence type="predicted"/>
<dbReference type="OrthoDB" id="5397257at2"/>
<dbReference type="Proteomes" id="UP000558113">
    <property type="component" value="Unassembled WGS sequence"/>
</dbReference>
<gene>
    <name evidence="1" type="ORF">GT003_04625</name>
</gene>
<accession>A0A7X5BVD3</accession>
<dbReference type="Pfam" id="PF08921">
    <property type="entry name" value="DUF1904"/>
    <property type="match status" value="1"/>
</dbReference>